<dbReference type="Proteomes" id="UP000325289">
    <property type="component" value="Unassembled WGS sequence"/>
</dbReference>
<keyword evidence="3" id="KW-1185">Reference proteome</keyword>
<reference evidence="2 3" key="1">
    <citation type="submission" date="2016-10" db="EMBL/GenBank/DDBJ databases">
        <authorList>
            <person name="Varghese N."/>
            <person name="Submissions S."/>
        </authorList>
    </citation>
    <scope>NUCLEOTIDE SEQUENCE [LARGE SCALE GENOMIC DNA]</scope>
    <source>
        <strain evidence="3">YIM D21,KCTC 23444,ACCC 10710</strain>
    </source>
</reference>
<evidence type="ECO:0000313" key="3">
    <source>
        <dbReference type="Proteomes" id="UP000325289"/>
    </source>
</evidence>
<gene>
    <name evidence="2" type="ORF">SAMN04515678_11644</name>
</gene>
<dbReference type="EMBL" id="FOMS01000016">
    <property type="protein sequence ID" value="SFE77905.1"/>
    <property type="molecule type" value="Genomic_DNA"/>
</dbReference>
<keyword evidence="1" id="KW-0732">Signal</keyword>
<organism evidence="2 3">
    <name type="scientific">Roseivivax sediminis</name>
    <dbReference type="NCBI Taxonomy" id="936889"/>
    <lineage>
        <taxon>Bacteria</taxon>
        <taxon>Pseudomonadati</taxon>
        <taxon>Pseudomonadota</taxon>
        <taxon>Alphaproteobacteria</taxon>
        <taxon>Rhodobacterales</taxon>
        <taxon>Roseobacteraceae</taxon>
        <taxon>Roseivivax</taxon>
    </lineage>
</organism>
<feature type="signal peptide" evidence="1">
    <location>
        <begin position="1"/>
        <end position="17"/>
    </location>
</feature>
<feature type="chain" id="PRO_5009302178" description="Lipoprotein" evidence="1">
    <location>
        <begin position="18"/>
        <end position="200"/>
    </location>
</feature>
<dbReference type="PROSITE" id="PS51257">
    <property type="entry name" value="PROKAR_LIPOPROTEIN"/>
    <property type="match status" value="1"/>
</dbReference>
<dbReference type="OrthoDB" id="5339359at2"/>
<evidence type="ECO:0000256" key="1">
    <source>
        <dbReference type="SAM" id="SignalP"/>
    </source>
</evidence>
<accession>A0A1I2DBH4</accession>
<name>A0A1I2DBH4_9RHOB</name>
<evidence type="ECO:0000313" key="2">
    <source>
        <dbReference type="EMBL" id="SFE77905.1"/>
    </source>
</evidence>
<dbReference type="RefSeq" id="WP_149758191.1">
    <property type="nucleotide sequence ID" value="NZ_FOMS01000016.1"/>
</dbReference>
<evidence type="ECO:0008006" key="4">
    <source>
        <dbReference type="Google" id="ProtNLM"/>
    </source>
</evidence>
<dbReference type="AlphaFoldDB" id="A0A1I2DBH4"/>
<proteinExistence type="predicted"/>
<protein>
    <recommendedName>
        <fullName evidence="4">Lipoprotein</fullName>
    </recommendedName>
</protein>
<sequence length="200" mass="22202">MRHLGRLLVLAFTLALAACGPSYENGPPAPEPADIAALERAILGLGPDVSPDEAATAARIAYRYPLELADRYQITDPPIIHNMKVNSGTRPRGLCYQWADDLEARLAQERFVTLDLHRAIANHDKPLAIEHSTVILSRAGAPMAQGLILDPWRWGGKLYWGPVTEDSRYDWWPRGEVFAWKRAREGRAPVDPSAEPLPPL</sequence>